<evidence type="ECO:0000256" key="1">
    <source>
        <dbReference type="ARBA" id="ARBA00022723"/>
    </source>
</evidence>
<dbReference type="PANTHER" id="PTHR43432">
    <property type="entry name" value="SLR0285 PROTEIN"/>
    <property type="match status" value="1"/>
</dbReference>
<dbReference type="SUPFAM" id="SSF102114">
    <property type="entry name" value="Radical SAM enzymes"/>
    <property type="match status" value="1"/>
</dbReference>
<keyword evidence="1" id="KW-0479">Metal-binding</keyword>
<dbReference type="AlphaFoldDB" id="A0A841R7W0"/>
<dbReference type="InterPro" id="IPR058240">
    <property type="entry name" value="rSAM_sf"/>
</dbReference>
<dbReference type="InterPro" id="IPR040086">
    <property type="entry name" value="MJ0683-like"/>
</dbReference>
<dbReference type="RefSeq" id="WP_184744311.1">
    <property type="nucleotide sequence ID" value="NZ_JACHGJ010000001.1"/>
</dbReference>
<evidence type="ECO:0000313" key="5">
    <source>
        <dbReference type="EMBL" id="MBB6479277.1"/>
    </source>
</evidence>
<dbReference type="SFLD" id="SFLDS00029">
    <property type="entry name" value="Radical_SAM"/>
    <property type="match status" value="1"/>
</dbReference>
<feature type="domain" description="Elp3/MiaA/NifB-like radical SAM core" evidence="4">
    <location>
        <begin position="25"/>
        <end position="242"/>
    </location>
</feature>
<keyword evidence="2" id="KW-0408">Iron</keyword>
<keyword evidence="3" id="KW-0411">Iron-sulfur</keyword>
<proteinExistence type="predicted"/>
<dbReference type="GO" id="GO:0016829">
    <property type="term" value="F:lyase activity"/>
    <property type="evidence" value="ECO:0007669"/>
    <property type="project" value="UniProtKB-KW"/>
</dbReference>
<dbReference type="GO" id="GO:0046872">
    <property type="term" value="F:metal ion binding"/>
    <property type="evidence" value="ECO:0007669"/>
    <property type="project" value="UniProtKB-KW"/>
</dbReference>
<dbReference type="PANTHER" id="PTHR43432:SF5">
    <property type="entry name" value="ELP3_MIAA_NIFB-LIKE RADICAL SAM CORE DOMAIN-CONTAINING PROTEIN"/>
    <property type="match status" value="1"/>
</dbReference>
<dbReference type="EMBL" id="JACHGJ010000001">
    <property type="protein sequence ID" value="MBB6479277.1"/>
    <property type="molecule type" value="Genomic_DNA"/>
</dbReference>
<gene>
    <name evidence="5" type="ORF">HNR50_000910</name>
</gene>
<keyword evidence="6" id="KW-1185">Reference proteome</keyword>
<dbReference type="Pfam" id="PF04055">
    <property type="entry name" value="Radical_SAM"/>
    <property type="match status" value="1"/>
</dbReference>
<dbReference type="CDD" id="cd01335">
    <property type="entry name" value="Radical_SAM"/>
    <property type="match status" value="1"/>
</dbReference>
<comment type="caution">
    <text evidence="5">The sequence shown here is derived from an EMBL/GenBank/DDBJ whole genome shotgun (WGS) entry which is preliminary data.</text>
</comment>
<dbReference type="InterPro" id="IPR006638">
    <property type="entry name" value="Elp3/MiaA/NifB-like_rSAM"/>
</dbReference>
<dbReference type="SFLD" id="SFLDG01084">
    <property type="entry name" value="Uncharacterised_Radical_SAM_Su"/>
    <property type="match status" value="1"/>
</dbReference>
<evidence type="ECO:0000256" key="3">
    <source>
        <dbReference type="ARBA" id="ARBA00023014"/>
    </source>
</evidence>
<dbReference type="InterPro" id="IPR007197">
    <property type="entry name" value="rSAM"/>
</dbReference>
<keyword evidence="5" id="KW-0456">Lyase</keyword>
<dbReference type="Gene3D" id="3.80.30.30">
    <property type="match status" value="1"/>
</dbReference>
<evidence type="ECO:0000256" key="2">
    <source>
        <dbReference type="ARBA" id="ARBA00023004"/>
    </source>
</evidence>
<name>A0A841R7W0_9SPIO</name>
<protein>
    <submittedName>
        <fullName evidence="5">DNA repair photolyase</fullName>
    </submittedName>
</protein>
<evidence type="ECO:0000259" key="4">
    <source>
        <dbReference type="SMART" id="SM00729"/>
    </source>
</evidence>
<organism evidence="5 6">
    <name type="scientific">Spirochaeta isovalerica</name>
    <dbReference type="NCBI Taxonomy" id="150"/>
    <lineage>
        <taxon>Bacteria</taxon>
        <taxon>Pseudomonadati</taxon>
        <taxon>Spirochaetota</taxon>
        <taxon>Spirochaetia</taxon>
        <taxon>Spirochaetales</taxon>
        <taxon>Spirochaetaceae</taxon>
        <taxon>Spirochaeta</taxon>
    </lineage>
</organism>
<sequence length="402" mass="45919">MMNYNLHRKQVKKALRKELFPDNFTVSRYKFSPYMACSHGCAYCDGRAEKYYVEGDFERDIVVRDNIDQLLLKELSNIRERGPVTISSGVTDAYQPVEEELGITAKCLDVLSWFDLPVNLLTKSALIERDIPVLEKIAGRSGVSVFISLVHLDDRIREIFEPEAATVEQRLSLIEKLKKAGCTVGVLAMPFLPYLGDSEEHLKTLFDEVINRGADFIMPGWLTLRPGRQKDFYLTRLKEHYPGLVDPYKELFSNNLQSGNPLKNYRDEIAKRMDRITGEMAVPTMVPHQVYRNTLHNSDELFLLLIQMSDVYSRKGIDVSSLRKSIDRYTGFLSDEKKNLGKDIAFNTETMNQLVPDLCRSGKIKSILGNDKLSAFVTEIFLEEKIFDSTVLKLKKAPAGQR</sequence>
<dbReference type="SMART" id="SM00729">
    <property type="entry name" value="Elp3"/>
    <property type="match status" value="1"/>
</dbReference>
<accession>A0A841R7W0</accession>
<reference evidence="5 6" key="1">
    <citation type="submission" date="2020-08" db="EMBL/GenBank/DDBJ databases">
        <title>Genomic Encyclopedia of Type Strains, Phase IV (KMG-IV): sequencing the most valuable type-strain genomes for metagenomic binning, comparative biology and taxonomic classification.</title>
        <authorList>
            <person name="Goeker M."/>
        </authorList>
    </citation>
    <scope>NUCLEOTIDE SEQUENCE [LARGE SCALE GENOMIC DNA]</scope>
    <source>
        <strain evidence="5 6">DSM 2461</strain>
    </source>
</reference>
<evidence type="ECO:0000313" key="6">
    <source>
        <dbReference type="Proteomes" id="UP000587760"/>
    </source>
</evidence>
<dbReference type="GO" id="GO:0051536">
    <property type="term" value="F:iron-sulfur cluster binding"/>
    <property type="evidence" value="ECO:0007669"/>
    <property type="project" value="UniProtKB-KW"/>
</dbReference>
<dbReference type="Proteomes" id="UP000587760">
    <property type="component" value="Unassembled WGS sequence"/>
</dbReference>